<evidence type="ECO:0000259" key="2">
    <source>
        <dbReference type="PROSITE" id="PS50943"/>
    </source>
</evidence>
<dbReference type="InterPro" id="IPR011990">
    <property type="entry name" value="TPR-like_helical_dom_sf"/>
</dbReference>
<dbReference type="InterPro" id="IPR010982">
    <property type="entry name" value="Lambda_DNA-bd_dom_sf"/>
</dbReference>
<evidence type="ECO:0000313" key="4">
    <source>
        <dbReference type="Proteomes" id="UP001596067"/>
    </source>
</evidence>
<reference evidence="4" key="1">
    <citation type="journal article" date="2019" name="Int. J. Syst. Evol. Microbiol.">
        <title>The Global Catalogue of Microorganisms (GCM) 10K type strain sequencing project: providing services to taxonomists for standard genome sequencing and annotation.</title>
        <authorList>
            <consortium name="The Broad Institute Genomics Platform"/>
            <consortium name="The Broad Institute Genome Sequencing Center for Infectious Disease"/>
            <person name="Wu L."/>
            <person name="Ma J."/>
        </authorList>
    </citation>
    <scope>NUCLEOTIDE SEQUENCE [LARGE SCALE GENOMIC DNA]</scope>
    <source>
        <strain evidence="4">CGMCC 4.1469</strain>
    </source>
</reference>
<name>A0ABW1ESU4_9ACTN</name>
<dbReference type="SUPFAM" id="SSF47413">
    <property type="entry name" value="lambda repressor-like DNA-binding domains"/>
    <property type="match status" value="1"/>
</dbReference>
<dbReference type="RefSeq" id="WP_313762554.1">
    <property type="nucleotide sequence ID" value="NZ_BAAAVH010000050.1"/>
</dbReference>
<keyword evidence="4" id="KW-1185">Reference proteome</keyword>
<dbReference type="Proteomes" id="UP001596067">
    <property type="component" value="Unassembled WGS sequence"/>
</dbReference>
<organism evidence="3 4">
    <name type="scientific">Kitasatospora aburaviensis</name>
    <dbReference type="NCBI Taxonomy" id="67265"/>
    <lineage>
        <taxon>Bacteria</taxon>
        <taxon>Bacillati</taxon>
        <taxon>Actinomycetota</taxon>
        <taxon>Actinomycetes</taxon>
        <taxon>Kitasatosporales</taxon>
        <taxon>Streptomycetaceae</taxon>
        <taxon>Kitasatospora</taxon>
    </lineage>
</organism>
<feature type="region of interest" description="Disordered" evidence="1">
    <location>
        <begin position="1"/>
        <end position="33"/>
    </location>
</feature>
<dbReference type="Gene3D" id="1.10.260.40">
    <property type="entry name" value="lambda repressor-like DNA-binding domains"/>
    <property type="match status" value="1"/>
</dbReference>
<feature type="domain" description="HTH cro/C1-type" evidence="2">
    <location>
        <begin position="57"/>
        <end position="111"/>
    </location>
</feature>
<protein>
    <submittedName>
        <fullName evidence="3">Helix-turn-helix domain-containing protein</fullName>
    </submittedName>
</protein>
<dbReference type="InterPro" id="IPR001387">
    <property type="entry name" value="Cro/C1-type_HTH"/>
</dbReference>
<dbReference type="CDD" id="cd00093">
    <property type="entry name" value="HTH_XRE"/>
    <property type="match status" value="1"/>
</dbReference>
<feature type="compositionally biased region" description="Pro residues" evidence="1">
    <location>
        <begin position="17"/>
        <end position="33"/>
    </location>
</feature>
<dbReference type="Pfam" id="PF13560">
    <property type="entry name" value="HTH_31"/>
    <property type="match status" value="1"/>
</dbReference>
<gene>
    <name evidence="3" type="ORF">ACFP0N_03780</name>
</gene>
<sequence length="496" mass="51797">MHRNHATAPDAAGAPPVERPPAEAPPVPAPPAAVPPVAVPSATAPPELLWRAFGARLRHWRRRAGLTQAQLGAAIGYDHTAVSKLEHGTRRAAPRLAARLDDLLAADGDLRAACRRAEEWDREAPAAPADWARPPLPGTPGAGPRPRPAPPLVPPPLVVHPPSRLPDYGLLCPLHGADGCAVPAPADAVALHAVFCAADPDTAPPLDADTAHALAGLLAARLRAGETPAVPGTAAVEETLRAVLRRLARTRSARARRPLARLAAEYAHAAGGLRMQDGRNATAMACFDRALTWAELADDPATQVAALSDMSTLARLDGDPAAALGYAVEIGRAAPGRHWAGAMSQVGRARAYALAGDVRATVRHIARARLHLDHIGEHDESDAPWLSIASMRLRVESGAAAALRDAAVAVDDPRLALRAVDAAGTALRLLAPDQLPTARLLFTIRIADCHLCAHDPRTAAELVGPLLEDAAALPALVRHELRGLHRRLAAAGLAGS</sequence>
<dbReference type="EMBL" id="JBHSOD010000003">
    <property type="protein sequence ID" value="MFC5884106.1"/>
    <property type="molecule type" value="Genomic_DNA"/>
</dbReference>
<proteinExistence type="predicted"/>
<evidence type="ECO:0000256" key="1">
    <source>
        <dbReference type="SAM" id="MobiDB-lite"/>
    </source>
</evidence>
<feature type="compositionally biased region" description="Pro residues" evidence="1">
    <location>
        <begin position="134"/>
        <end position="153"/>
    </location>
</feature>
<evidence type="ECO:0000313" key="3">
    <source>
        <dbReference type="EMBL" id="MFC5884106.1"/>
    </source>
</evidence>
<dbReference type="SMART" id="SM00530">
    <property type="entry name" value="HTH_XRE"/>
    <property type="match status" value="1"/>
</dbReference>
<dbReference type="SUPFAM" id="SSF48452">
    <property type="entry name" value="TPR-like"/>
    <property type="match status" value="1"/>
</dbReference>
<dbReference type="PROSITE" id="PS50943">
    <property type="entry name" value="HTH_CROC1"/>
    <property type="match status" value="1"/>
</dbReference>
<feature type="region of interest" description="Disordered" evidence="1">
    <location>
        <begin position="121"/>
        <end position="153"/>
    </location>
</feature>
<accession>A0ABW1ESU4</accession>
<comment type="caution">
    <text evidence="3">The sequence shown here is derived from an EMBL/GenBank/DDBJ whole genome shotgun (WGS) entry which is preliminary data.</text>
</comment>